<comment type="caution">
    <text evidence="1">The sequence shown here is derived from an EMBL/GenBank/DDBJ whole genome shotgun (WGS) entry which is preliminary data.</text>
</comment>
<dbReference type="OrthoDB" id="7494486at2"/>
<gene>
    <name evidence="1" type="ORF">B0O95_107103</name>
</gene>
<keyword evidence="2" id="KW-1185">Reference proteome</keyword>
<protein>
    <submittedName>
        <fullName evidence="1">Uncharacterized protein DUF3383</fullName>
    </submittedName>
</protein>
<name>A0A2P5KA45_9BURK</name>
<reference evidence="1 2" key="1">
    <citation type="submission" date="2018-01" db="EMBL/GenBank/DDBJ databases">
        <title>Genomic Encyclopedia of Type Strains, Phase III (KMG-III): the genomes of soil and plant-associated and newly described type strains.</title>
        <authorList>
            <person name="Whitman W."/>
        </authorList>
    </citation>
    <scope>NUCLEOTIDE SEQUENCE [LARGE SCALE GENOMIC DNA]</scope>
    <source>
        <strain evidence="1 2">HKI456</strain>
    </source>
</reference>
<proteinExistence type="predicted"/>
<evidence type="ECO:0000313" key="2">
    <source>
        <dbReference type="Proteomes" id="UP000243096"/>
    </source>
</evidence>
<dbReference type="InterPro" id="IPR021808">
    <property type="entry name" value="DUF3383"/>
</dbReference>
<dbReference type="AlphaFoldDB" id="A0A2P5KA45"/>
<dbReference type="EMBL" id="PRDW01000007">
    <property type="protein sequence ID" value="PPB83587.1"/>
    <property type="molecule type" value="Genomic_DNA"/>
</dbReference>
<evidence type="ECO:0000313" key="1">
    <source>
        <dbReference type="EMBL" id="PPB83587.1"/>
    </source>
</evidence>
<dbReference type="Pfam" id="PF11863">
    <property type="entry name" value="DUF3383"/>
    <property type="match status" value="1"/>
</dbReference>
<dbReference type="RefSeq" id="WP_104077559.1">
    <property type="nucleotide sequence ID" value="NZ_CP062178.1"/>
</dbReference>
<organism evidence="1 2">
    <name type="scientific">Mycetohabitans endofungorum</name>
    <dbReference type="NCBI Taxonomy" id="417203"/>
    <lineage>
        <taxon>Bacteria</taxon>
        <taxon>Pseudomonadati</taxon>
        <taxon>Pseudomonadota</taxon>
        <taxon>Betaproteobacteria</taxon>
        <taxon>Burkholderiales</taxon>
        <taxon>Burkholderiaceae</taxon>
        <taxon>Mycetohabitans</taxon>
    </lineage>
</organism>
<dbReference type="Proteomes" id="UP000243096">
    <property type="component" value="Unassembled WGS sequence"/>
</dbReference>
<sequence length="497" mass="53827">MAIRFPKYVDVTSGVGAAAGVRRRDLIGRFFTTNMLLPPKTVVEFDNLDDVGRYFGTASEEYARASFYFGWISKNITRAQKISFARWVDAAVAPMIFGAAVTAPLSRFQAVTAGELTIQLGTDIHSVSPLSFAEALSFADVASVLQAAIRAAGAGPLWEGAIVSFDARKNGFHFTTTSTCANVKVAVLSGTIHTMLGWDDRAVYADGAVAETVSDVLAASTELSNNFGSFTFLRALSAAETEEAAKWNAAQNVMYQFHTRVLSADAAAYYEALKGYAGTGLTLIGASGEYPEQLPMMILAATDYSRRNSVQNYMFQQAALTPSVTTTPESDRLDALRVNYYGRTQTAGQVLDFYQRGVLMGGATAPTDMNVYANEQWLKDAAGSAIMELLMSLAKVSANVQGRGQLIATLQSVINQALLNGTISVGKDLNNTQQLYITNMTGEADAWRQVQTIGYWLDCVIQSIVTPDGRTEYKAVYTLIYSKDDAIRKVDGNHVLI</sequence>
<accession>A0A2P5KA45</accession>